<feature type="domain" description="SWIM-type" evidence="2">
    <location>
        <begin position="11"/>
        <end position="44"/>
    </location>
</feature>
<name>A0ABP9YYN2_9FUNG</name>
<keyword evidence="1" id="KW-0862">Zinc</keyword>
<evidence type="ECO:0000259" key="2">
    <source>
        <dbReference type="PROSITE" id="PS50966"/>
    </source>
</evidence>
<organism evidence="3 4">
    <name type="scientific">Mucor flavus</name>
    <dbReference type="NCBI Taxonomy" id="439312"/>
    <lineage>
        <taxon>Eukaryota</taxon>
        <taxon>Fungi</taxon>
        <taxon>Fungi incertae sedis</taxon>
        <taxon>Mucoromycota</taxon>
        <taxon>Mucoromycotina</taxon>
        <taxon>Mucoromycetes</taxon>
        <taxon>Mucorales</taxon>
        <taxon>Mucorineae</taxon>
        <taxon>Mucoraceae</taxon>
        <taxon>Mucor</taxon>
    </lineage>
</organism>
<keyword evidence="1" id="KW-0863">Zinc-finger</keyword>
<evidence type="ECO:0000313" key="4">
    <source>
        <dbReference type="Proteomes" id="UP001473302"/>
    </source>
</evidence>
<dbReference type="PROSITE" id="PS50966">
    <property type="entry name" value="ZF_SWIM"/>
    <property type="match status" value="1"/>
</dbReference>
<comment type="caution">
    <text evidence="3">The sequence shown here is derived from an EMBL/GenBank/DDBJ whole genome shotgun (WGS) entry which is preliminary data.</text>
</comment>
<evidence type="ECO:0000256" key="1">
    <source>
        <dbReference type="PROSITE-ProRule" id="PRU00325"/>
    </source>
</evidence>
<sequence length="73" mass="8598">MTLRGSTGKIYTVKIGPRLECSCYDRMLRSAHCKHILYILVHELKLIDLRNKVFTTLYPSEQILEEIFVKYHA</sequence>
<keyword evidence="1" id="KW-0479">Metal-binding</keyword>
<gene>
    <name evidence="3" type="ORF">MFLAVUS_005424</name>
</gene>
<keyword evidence="4" id="KW-1185">Reference proteome</keyword>
<evidence type="ECO:0000313" key="3">
    <source>
        <dbReference type="EMBL" id="GAA5811977.1"/>
    </source>
</evidence>
<proteinExistence type="predicted"/>
<protein>
    <recommendedName>
        <fullName evidence="2">SWIM-type domain-containing protein</fullName>
    </recommendedName>
</protein>
<accession>A0ABP9YYN2</accession>
<reference evidence="3 4" key="1">
    <citation type="submission" date="2024-04" db="EMBL/GenBank/DDBJ databases">
        <title>genome sequences of Mucor flavus KT1a and Helicostylum pulchrum KT1b strains isolated from the surface of a dry-aged beef.</title>
        <authorList>
            <person name="Toyotome T."/>
            <person name="Hosono M."/>
            <person name="Torimaru M."/>
            <person name="Fukuda K."/>
            <person name="Mikami N."/>
        </authorList>
    </citation>
    <scope>NUCLEOTIDE SEQUENCE [LARGE SCALE GENOMIC DNA]</scope>
    <source>
        <strain evidence="3 4">KT1a</strain>
    </source>
</reference>
<dbReference type="EMBL" id="BAABUK010000011">
    <property type="protein sequence ID" value="GAA5811977.1"/>
    <property type="molecule type" value="Genomic_DNA"/>
</dbReference>
<dbReference type="Proteomes" id="UP001473302">
    <property type="component" value="Unassembled WGS sequence"/>
</dbReference>
<dbReference type="InterPro" id="IPR007527">
    <property type="entry name" value="Znf_SWIM"/>
</dbReference>